<feature type="coiled-coil region" evidence="1">
    <location>
        <begin position="64"/>
        <end position="91"/>
    </location>
</feature>
<dbReference type="eggNOG" id="ENOG502S59W">
    <property type="taxonomic scope" value="Eukaryota"/>
</dbReference>
<reference evidence="4 5" key="1">
    <citation type="journal article" date="2013" name="PLoS Genet.">
        <title>The genome and development-dependent transcriptomes of Pyronema confluens: a window into fungal evolution.</title>
        <authorList>
            <person name="Traeger S."/>
            <person name="Altegoer F."/>
            <person name="Freitag M."/>
            <person name="Gabaldon T."/>
            <person name="Kempken F."/>
            <person name="Kumar A."/>
            <person name="Marcet-Houben M."/>
            <person name="Poggeler S."/>
            <person name="Stajich J.E."/>
            <person name="Nowrousian M."/>
        </authorList>
    </citation>
    <scope>NUCLEOTIDE SEQUENCE [LARGE SCALE GENOMIC DNA]</scope>
    <source>
        <strain evidence="5">CBS 100304</strain>
        <tissue evidence="4">Vegetative mycelium</tissue>
    </source>
</reference>
<keyword evidence="5" id="KW-1185">Reference proteome</keyword>
<accession>U4KW87</accession>
<feature type="domain" description="YAG7-like dimerisation" evidence="3">
    <location>
        <begin position="185"/>
        <end position="263"/>
    </location>
</feature>
<feature type="compositionally biased region" description="Basic and acidic residues" evidence="2">
    <location>
        <begin position="410"/>
        <end position="461"/>
    </location>
</feature>
<name>U4KW87_PYROM</name>
<feature type="compositionally biased region" description="Low complexity" evidence="2">
    <location>
        <begin position="502"/>
        <end position="515"/>
    </location>
</feature>
<dbReference type="OrthoDB" id="5399559at2759"/>
<dbReference type="AlphaFoldDB" id="U4KW87"/>
<evidence type="ECO:0000313" key="5">
    <source>
        <dbReference type="Proteomes" id="UP000018144"/>
    </source>
</evidence>
<dbReference type="EMBL" id="HF935252">
    <property type="protein sequence ID" value="CCX05351.1"/>
    <property type="molecule type" value="Genomic_DNA"/>
</dbReference>
<feature type="region of interest" description="Disordered" evidence="2">
    <location>
        <begin position="1"/>
        <end position="48"/>
    </location>
</feature>
<evidence type="ECO:0000256" key="1">
    <source>
        <dbReference type="SAM" id="Coils"/>
    </source>
</evidence>
<feature type="compositionally biased region" description="Basic and acidic residues" evidence="2">
    <location>
        <begin position="361"/>
        <end position="382"/>
    </location>
</feature>
<gene>
    <name evidence="4" type="ORF">PCON_04938</name>
</gene>
<proteinExistence type="predicted"/>
<dbReference type="STRING" id="1076935.U4KW87"/>
<dbReference type="Pfam" id="PF26434">
    <property type="entry name" value="YAG7_C"/>
    <property type="match status" value="1"/>
</dbReference>
<organism evidence="4 5">
    <name type="scientific">Pyronema omphalodes (strain CBS 100304)</name>
    <name type="common">Pyronema confluens</name>
    <dbReference type="NCBI Taxonomy" id="1076935"/>
    <lineage>
        <taxon>Eukaryota</taxon>
        <taxon>Fungi</taxon>
        <taxon>Dikarya</taxon>
        <taxon>Ascomycota</taxon>
        <taxon>Pezizomycotina</taxon>
        <taxon>Pezizomycetes</taxon>
        <taxon>Pezizales</taxon>
        <taxon>Pyronemataceae</taxon>
        <taxon>Pyronema</taxon>
    </lineage>
</organism>
<feature type="region of interest" description="Disordered" evidence="2">
    <location>
        <begin position="267"/>
        <end position="515"/>
    </location>
</feature>
<keyword evidence="1" id="KW-0175">Coiled coil</keyword>
<evidence type="ECO:0000259" key="3">
    <source>
        <dbReference type="Pfam" id="PF26434"/>
    </source>
</evidence>
<dbReference type="Proteomes" id="UP000018144">
    <property type="component" value="Unassembled WGS sequence"/>
</dbReference>
<feature type="compositionally biased region" description="Low complexity" evidence="2">
    <location>
        <begin position="275"/>
        <end position="296"/>
    </location>
</feature>
<evidence type="ECO:0000256" key="2">
    <source>
        <dbReference type="SAM" id="MobiDB-lite"/>
    </source>
</evidence>
<feature type="compositionally biased region" description="Low complexity" evidence="2">
    <location>
        <begin position="35"/>
        <end position="48"/>
    </location>
</feature>
<feature type="coiled-coil region" evidence="1">
    <location>
        <begin position="161"/>
        <end position="200"/>
    </location>
</feature>
<feature type="compositionally biased region" description="Low complexity" evidence="2">
    <location>
        <begin position="304"/>
        <end position="315"/>
    </location>
</feature>
<dbReference type="InterPro" id="IPR058602">
    <property type="entry name" value="YAG7_dimerisation_dom"/>
</dbReference>
<evidence type="ECO:0000313" key="4">
    <source>
        <dbReference type="EMBL" id="CCX05351.1"/>
    </source>
</evidence>
<protein>
    <recommendedName>
        <fullName evidence="3">YAG7-like dimerisation domain-containing protein</fullName>
    </recommendedName>
</protein>
<sequence>MMSTVPLGESNANKAVKPPRRRGPKKQLGDVTKGSETTTSTPAPATPVEAVHVENVALEPPKLERNERESLKDLSKRLKRHTKKLADIKRSEDKIKDLPDGEKETTLVINADERRKIKEKRITEAVARELQEIHDKLQSCAEAEDKILDNHLAEQKRYYEARLAKEVKEAKEEGLKQAKEEMLEQNNDRLNTLLKFLRLAGYRRSIKDENPNVEEDAAIEHVLVLVYSADAAMEASMKLADASSEPVGEEHTVSYARLKELAHALNIDDDEEPQPEATDATTEAPESESTTVVATEAAKETDSTETAANTAVEEAPSVTSGQELGGGWVDVKPEEAEPTEEGSALVESTGNVLPASAQDNTDEKQDEFRDVASKRGGGDRGGRGRGGPGRGRGRGDGFRGRGRGGYRGDFGGEHRELRPHHEYREPREPREHREPREPREPRPHHEHREPREFREPREPREHRPHHEHRGEHRGGFRGRGGARRPGPPRGGSFRNSNDGQNHQQHQAPPAAVAST</sequence>